<evidence type="ECO:0000313" key="1">
    <source>
        <dbReference type="EMBL" id="RAZ42373.1"/>
    </source>
</evidence>
<organism evidence="1 2">
    <name type="scientific">Polynucleobacter paneuropaeus</name>
    <dbReference type="NCBI Taxonomy" id="2527775"/>
    <lineage>
        <taxon>Bacteria</taxon>
        <taxon>Pseudomonadati</taxon>
        <taxon>Pseudomonadota</taxon>
        <taxon>Betaproteobacteria</taxon>
        <taxon>Burkholderiales</taxon>
        <taxon>Burkholderiaceae</taxon>
        <taxon>Polynucleobacter</taxon>
    </lineage>
</organism>
<name>A0ABX9F9T4_9BURK</name>
<evidence type="ECO:0000313" key="2">
    <source>
        <dbReference type="Proteomes" id="UP000251072"/>
    </source>
</evidence>
<keyword evidence="2" id="KW-1185">Reference proteome</keyword>
<protein>
    <submittedName>
        <fullName evidence="1">Uncharacterized protein</fullName>
    </submittedName>
</protein>
<gene>
    <name evidence="1" type="ORF">DP176_07500</name>
</gene>
<sequence>MLFVRSDESIKKGGVMDQSGESILNQELEKHDALLGVAGLDVKEQMLQARSQSLKEKLVSFLVDSRYALKLDEII</sequence>
<dbReference type="Proteomes" id="UP000251072">
    <property type="component" value="Unassembled WGS sequence"/>
</dbReference>
<comment type="caution">
    <text evidence="1">The sequence shown here is derived from an EMBL/GenBank/DDBJ whole genome shotgun (WGS) entry which is preliminary data.</text>
</comment>
<accession>A0ABX9F9T4</accession>
<reference evidence="1 2" key="1">
    <citation type="submission" date="2018-06" db="EMBL/GenBank/DDBJ databases">
        <title>Genome of strain Polynucleobacter sp. FUKU-NW-11.</title>
        <authorList>
            <person name="Hahn M.W."/>
        </authorList>
    </citation>
    <scope>NUCLEOTIDE SEQUENCE [LARGE SCALE GENOMIC DNA]</scope>
    <source>
        <strain evidence="2">FUKU-NW11</strain>
    </source>
</reference>
<dbReference type="EMBL" id="QMCH01000003">
    <property type="protein sequence ID" value="RAZ42373.1"/>
    <property type="molecule type" value="Genomic_DNA"/>
</dbReference>
<proteinExistence type="predicted"/>